<dbReference type="Pfam" id="PF13646">
    <property type="entry name" value="HEAT_2"/>
    <property type="match status" value="1"/>
</dbReference>
<gene>
    <name evidence="1" type="ORF">FHR92_004734</name>
</gene>
<comment type="caution">
    <text evidence="1">The sequence shown here is derived from an EMBL/GenBank/DDBJ whole genome shotgun (WGS) entry which is preliminary data.</text>
</comment>
<accession>A0A7W3SYG0</accession>
<reference evidence="1 2" key="1">
    <citation type="submission" date="2020-08" db="EMBL/GenBank/DDBJ databases">
        <title>Genomic Encyclopedia of Type Strains, Phase III (KMG-III): the genomes of soil and plant-associated and newly described type strains.</title>
        <authorList>
            <person name="Whitman W."/>
        </authorList>
    </citation>
    <scope>NUCLEOTIDE SEQUENCE [LARGE SCALE GENOMIC DNA]</scope>
    <source>
        <strain evidence="1 2">CECT 8693</strain>
    </source>
</reference>
<sequence length="153" mass="18097">MSTEENVNIEEQPVTYEDLKKSANRSANWRERLQAVEELGQEEWNSEQTIQLLTRIMENDSVRRVQEAAHHSLKNLGERVQLPAKKQEELVKGLTKTLVRIKKSLPEGHSYVEFKEKLKKMRIDIYDTYEGDKGSDFDTWLEEKWASLRTRKY</sequence>
<proteinExistence type="predicted"/>
<keyword evidence="2" id="KW-1185">Reference proteome</keyword>
<dbReference type="Proteomes" id="UP000567067">
    <property type="component" value="Unassembled WGS sequence"/>
</dbReference>
<evidence type="ECO:0008006" key="3">
    <source>
        <dbReference type="Google" id="ProtNLM"/>
    </source>
</evidence>
<protein>
    <recommendedName>
        <fullName evidence="3">Esterase</fullName>
    </recommendedName>
</protein>
<evidence type="ECO:0000313" key="2">
    <source>
        <dbReference type="Proteomes" id="UP000567067"/>
    </source>
</evidence>
<organism evidence="1 2">
    <name type="scientific">Fontibacillus solani</name>
    <dbReference type="NCBI Taxonomy" id="1572857"/>
    <lineage>
        <taxon>Bacteria</taxon>
        <taxon>Bacillati</taxon>
        <taxon>Bacillota</taxon>
        <taxon>Bacilli</taxon>
        <taxon>Bacillales</taxon>
        <taxon>Paenibacillaceae</taxon>
        <taxon>Fontibacillus</taxon>
    </lineage>
</organism>
<evidence type="ECO:0000313" key="1">
    <source>
        <dbReference type="EMBL" id="MBA9088238.1"/>
    </source>
</evidence>
<dbReference type="AlphaFoldDB" id="A0A7W3SYG0"/>
<dbReference type="EMBL" id="JACJIP010000045">
    <property type="protein sequence ID" value="MBA9088238.1"/>
    <property type="molecule type" value="Genomic_DNA"/>
</dbReference>
<name>A0A7W3SYG0_9BACL</name>
<dbReference type="RefSeq" id="WP_220482889.1">
    <property type="nucleotide sequence ID" value="NZ_JACJIP010000045.1"/>
</dbReference>